<evidence type="ECO:0000313" key="2">
    <source>
        <dbReference type="Proteomes" id="UP000276588"/>
    </source>
</evidence>
<sequence length="72" mass="8221">MLRTAIFCSHDKKDFAGDLQETVTHAGIVVYTDGNYLRDDPEAAVRTLERVLAAYPPDELADALVWLDEWRR</sequence>
<dbReference type="AlphaFoldDB" id="A0A3A6PUW0"/>
<dbReference type="OrthoDB" id="209779at2157"/>
<proteinExistence type="predicted"/>
<dbReference type="EMBL" id="QKNY01000018">
    <property type="protein sequence ID" value="RJX42111.1"/>
    <property type="molecule type" value="Genomic_DNA"/>
</dbReference>
<name>A0A3A6PUW0_9EURY</name>
<evidence type="ECO:0000313" key="1">
    <source>
        <dbReference type="EMBL" id="RJX42111.1"/>
    </source>
</evidence>
<comment type="caution">
    <text evidence="1">The sequence shown here is derived from an EMBL/GenBank/DDBJ whole genome shotgun (WGS) entry which is preliminary data.</text>
</comment>
<dbReference type="Proteomes" id="UP000276588">
    <property type="component" value="Unassembled WGS sequence"/>
</dbReference>
<protein>
    <submittedName>
        <fullName evidence="1">Uncharacterized protein</fullName>
    </submittedName>
</protein>
<reference evidence="1 2" key="1">
    <citation type="submission" date="2018-06" db="EMBL/GenBank/DDBJ databases">
        <title>Halonotius sp. F13-13 a new haloarchaeeon isolated from a solar saltern from Isla Cristina, Huelva, Spain.</title>
        <authorList>
            <person name="Duran-Viseras A."/>
            <person name="Sanchez-Porro C."/>
            <person name="Ventosa A."/>
        </authorList>
    </citation>
    <scope>NUCLEOTIDE SEQUENCE [LARGE SCALE GENOMIC DNA]</scope>
    <source>
        <strain evidence="1 2">F13-13</strain>
    </source>
</reference>
<gene>
    <name evidence="1" type="ORF">DM826_10705</name>
</gene>
<organism evidence="1 2">
    <name type="scientific">Halonotius aquaticus</name>
    <dbReference type="NCBI Taxonomy" id="2216978"/>
    <lineage>
        <taxon>Archaea</taxon>
        <taxon>Methanobacteriati</taxon>
        <taxon>Methanobacteriota</taxon>
        <taxon>Stenosarchaea group</taxon>
        <taxon>Halobacteria</taxon>
        <taxon>Halobacteriales</taxon>
        <taxon>Haloferacaceae</taxon>
        <taxon>Halonotius</taxon>
    </lineage>
</organism>
<dbReference type="RefSeq" id="WP_165853300.1">
    <property type="nucleotide sequence ID" value="NZ_QKNY01000018.1"/>
</dbReference>
<keyword evidence="2" id="KW-1185">Reference proteome</keyword>
<accession>A0A3A6PUW0</accession>